<evidence type="ECO:0000313" key="2">
    <source>
        <dbReference type="EMBL" id="KAF1966520.1"/>
    </source>
</evidence>
<accession>A0A6A5UQ34</accession>
<name>A0A6A5UQ34_9PLEO</name>
<protein>
    <recommendedName>
        <fullName evidence="4">Ubiquitin 3 binding protein But2 C-terminal domain-containing protein</fullName>
    </recommendedName>
</protein>
<evidence type="ECO:0000313" key="3">
    <source>
        <dbReference type="Proteomes" id="UP000800036"/>
    </source>
</evidence>
<gene>
    <name evidence="2" type="ORF">BU23DRAFT_560101</name>
</gene>
<organism evidence="2 3">
    <name type="scientific">Bimuria novae-zelandiae CBS 107.79</name>
    <dbReference type="NCBI Taxonomy" id="1447943"/>
    <lineage>
        <taxon>Eukaryota</taxon>
        <taxon>Fungi</taxon>
        <taxon>Dikarya</taxon>
        <taxon>Ascomycota</taxon>
        <taxon>Pezizomycotina</taxon>
        <taxon>Dothideomycetes</taxon>
        <taxon>Pleosporomycetidae</taxon>
        <taxon>Pleosporales</taxon>
        <taxon>Massarineae</taxon>
        <taxon>Didymosphaeriaceae</taxon>
        <taxon>Bimuria</taxon>
    </lineage>
</organism>
<reference evidence="2" key="1">
    <citation type="journal article" date="2020" name="Stud. Mycol.">
        <title>101 Dothideomycetes genomes: a test case for predicting lifestyles and emergence of pathogens.</title>
        <authorList>
            <person name="Haridas S."/>
            <person name="Albert R."/>
            <person name="Binder M."/>
            <person name="Bloem J."/>
            <person name="Labutti K."/>
            <person name="Salamov A."/>
            <person name="Andreopoulos B."/>
            <person name="Baker S."/>
            <person name="Barry K."/>
            <person name="Bills G."/>
            <person name="Bluhm B."/>
            <person name="Cannon C."/>
            <person name="Castanera R."/>
            <person name="Culley D."/>
            <person name="Daum C."/>
            <person name="Ezra D."/>
            <person name="Gonzalez J."/>
            <person name="Henrissat B."/>
            <person name="Kuo A."/>
            <person name="Liang C."/>
            <person name="Lipzen A."/>
            <person name="Lutzoni F."/>
            <person name="Magnuson J."/>
            <person name="Mondo S."/>
            <person name="Nolan M."/>
            <person name="Ohm R."/>
            <person name="Pangilinan J."/>
            <person name="Park H.-J."/>
            <person name="Ramirez L."/>
            <person name="Alfaro M."/>
            <person name="Sun H."/>
            <person name="Tritt A."/>
            <person name="Yoshinaga Y."/>
            <person name="Zwiers L.-H."/>
            <person name="Turgeon B."/>
            <person name="Goodwin S."/>
            <person name="Spatafora J."/>
            <person name="Crous P."/>
            <person name="Grigoriev I."/>
        </authorList>
    </citation>
    <scope>NUCLEOTIDE SEQUENCE</scope>
    <source>
        <strain evidence="2">CBS 107.79</strain>
    </source>
</reference>
<dbReference type="OrthoDB" id="5226619at2759"/>
<dbReference type="EMBL" id="ML976744">
    <property type="protein sequence ID" value="KAF1966520.1"/>
    <property type="molecule type" value="Genomic_DNA"/>
</dbReference>
<evidence type="ECO:0000256" key="1">
    <source>
        <dbReference type="SAM" id="SignalP"/>
    </source>
</evidence>
<dbReference type="Proteomes" id="UP000800036">
    <property type="component" value="Unassembled WGS sequence"/>
</dbReference>
<keyword evidence="3" id="KW-1185">Reference proteome</keyword>
<sequence>MYTKSFIAVLAATAVSAAPVVNVVREDNLQPWQIMQLLTHTPSGRPGNNLHSTLNITIHDPNVIPAAQSPTDQAVFPATTATCSLQYLTSADVPWGVQQPCTMDDNTKAYSTWVFTINKPAEGTPDASTNFDLSFKLVDNVYEVAQNVTKTFVGGDHFEVGVNMGGQCGGSGVCNWHLNGTPYEIQQK</sequence>
<evidence type="ECO:0008006" key="4">
    <source>
        <dbReference type="Google" id="ProtNLM"/>
    </source>
</evidence>
<feature type="chain" id="PRO_5025670984" description="Ubiquitin 3 binding protein But2 C-terminal domain-containing protein" evidence="1">
    <location>
        <begin position="18"/>
        <end position="188"/>
    </location>
</feature>
<feature type="signal peptide" evidence="1">
    <location>
        <begin position="1"/>
        <end position="17"/>
    </location>
</feature>
<proteinExistence type="predicted"/>
<keyword evidence="1" id="KW-0732">Signal</keyword>
<dbReference type="AlphaFoldDB" id="A0A6A5UQ34"/>